<dbReference type="EMBL" id="JX486087">
    <property type="protein sequence ID" value="AFU63038.1"/>
    <property type="molecule type" value="Genomic_DNA"/>
</dbReference>
<dbReference type="KEGG" id="vg:14296396"/>
<dbReference type="Pfam" id="PF07463">
    <property type="entry name" value="NUMOD4"/>
    <property type="match status" value="1"/>
</dbReference>
<evidence type="ECO:0000259" key="1">
    <source>
        <dbReference type="Pfam" id="PF07463"/>
    </source>
</evidence>
<keyword evidence="3" id="KW-1185">Reference proteome</keyword>
<dbReference type="InterPro" id="IPR010902">
    <property type="entry name" value="NUMOD4"/>
</dbReference>
<name>K4I088_9CAUD</name>
<dbReference type="RefSeq" id="YP_007236717.1">
    <property type="nucleotide sequence ID" value="NC_019916.1"/>
</dbReference>
<reference evidence="2 3" key="1">
    <citation type="journal article" date="2012" name="Appl. Environ. Microbiol.">
        <title>Characterization of Two Virulent Phages of Lactobacillus plantarum.</title>
        <authorList>
            <person name="Briggiler Marco M."/>
            <person name="Garneau J.E."/>
            <person name="Tremblay D."/>
            <person name="Quiberoni A."/>
            <person name="Moineau S."/>
        </authorList>
    </citation>
    <scope>NUCLEOTIDE SEQUENCE [LARGE SCALE GENOMIC DNA]</scope>
</reference>
<accession>K4I088</accession>
<dbReference type="InterPro" id="IPR044925">
    <property type="entry name" value="His-Me_finger_sf"/>
</dbReference>
<feature type="domain" description="NUMOD4" evidence="1">
    <location>
        <begin position="8"/>
        <end position="31"/>
    </location>
</feature>
<evidence type="ECO:0000313" key="2">
    <source>
        <dbReference type="EMBL" id="AFU63038.1"/>
    </source>
</evidence>
<dbReference type="Gene3D" id="3.90.75.20">
    <property type="match status" value="1"/>
</dbReference>
<evidence type="ECO:0000313" key="3">
    <source>
        <dbReference type="Proteomes" id="UP000008671"/>
    </source>
</evidence>
<organism evidence="2 3">
    <name type="scientific">Lactobacillus phage ATCC8014</name>
    <dbReference type="NCBI Taxonomy" id="2892340"/>
    <lineage>
        <taxon>Viruses</taxon>
        <taxon>Duplodnaviria</taxon>
        <taxon>Heunggongvirae</taxon>
        <taxon>Uroviricota</taxon>
        <taxon>Caudoviricetes</taxon>
        <taxon>Coetzeevirus</taxon>
        <taxon>Coetzeevirus ATCC8014</taxon>
    </lineage>
</organism>
<proteinExistence type="predicted"/>
<dbReference type="GeneID" id="14296396"/>
<sequence length="163" mass="18579">MAKSSSTEQWRPIMSFAPGKYEVSDLGRVRRAAWIGSGGKKHPARVVKQWDNGQRAANVTFYDDHTKVNRRVGILVAEAFMADQPGKWVLHHDGDNWNNRLSNLFKSDNRHNPEARARHLFVGGKHFKSAHDAAQYLRVSDTTIRTAATAEKKINNKKVMWEK</sequence>
<dbReference type="SUPFAM" id="SSF54060">
    <property type="entry name" value="His-Me finger endonucleases"/>
    <property type="match status" value="1"/>
</dbReference>
<dbReference type="GO" id="GO:0016788">
    <property type="term" value="F:hydrolase activity, acting on ester bonds"/>
    <property type="evidence" value="ECO:0007669"/>
    <property type="project" value="InterPro"/>
</dbReference>
<dbReference type="Proteomes" id="UP000008671">
    <property type="component" value="Segment"/>
</dbReference>
<gene>
    <name evidence="2" type="ORF">8014-B1_0031</name>
</gene>
<protein>
    <submittedName>
        <fullName evidence="2">Replication protein</fullName>
    </submittedName>
</protein>